<proteinExistence type="predicted"/>
<dbReference type="InterPro" id="IPR011010">
    <property type="entry name" value="DNA_brk_join_enz"/>
</dbReference>
<dbReference type="PANTHER" id="PTHR30349:SF41">
    <property type="entry name" value="INTEGRASE_RECOMBINASE PROTEIN MJ0367-RELATED"/>
    <property type="match status" value="1"/>
</dbReference>
<dbReference type="InterPro" id="IPR002104">
    <property type="entry name" value="Integrase_catalytic"/>
</dbReference>
<organism evidence="4">
    <name type="scientific">marine sediment metagenome</name>
    <dbReference type="NCBI Taxonomy" id="412755"/>
    <lineage>
        <taxon>unclassified sequences</taxon>
        <taxon>metagenomes</taxon>
        <taxon>ecological metagenomes</taxon>
    </lineage>
</organism>
<feature type="domain" description="Tyr recombinase" evidence="3">
    <location>
        <begin position="1"/>
        <end position="86"/>
    </location>
</feature>
<reference evidence="4" key="1">
    <citation type="journal article" date="2014" name="Front. Microbiol.">
        <title>High frequency of phylogenetically diverse reductive dehalogenase-homologous genes in deep subseafloor sedimentary metagenomes.</title>
        <authorList>
            <person name="Kawai M."/>
            <person name="Futagami T."/>
            <person name="Toyoda A."/>
            <person name="Takaki Y."/>
            <person name="Nishi S."/>
            <person name="Hori S."/>
            <person name="Arai W."/>
            <person name="Tsubouchi T."/>
            <person name="Morono Y."/>
            <person name="Uchiyama I."/>
            <person name="Ito T."/>
            <person name="Fujiyama A."/>
            <person name="Inagaki F."/>
            <person name="Takami H."/>
        </authorList>
    </citation>
    <scope>NUCLEOTIDE SEQUENCE</scope>
    <source>
        <strain evidence="4">Expedition CK06-06</strain>
    </source>
</reference>
<dbReference type="InterPro" id="IPR050090">
    <property type="entry name" value="Tyrosine_recombinase_XerCD"/>
</dbReference>
<dbReference type="Pfam" id="PF00589">
    <property type="entry name" value="Phage_integrase"/>
    <property type="match status" value="1"/>
</dbReference>
<evidence type="ECO:0000259" key="3">
    <source>
        <dbReference type="PROSITE" id="PS51898"/>
    </source>
</evidence>
<protein>
    <recommendedName>
        <fullName evidence="3">Tyr recombinase domain-containing protein</fullName>
    </recommendedName>
</protein>
<dbReference type="PROSITE" id="PS51898">
    <property type="entry name" value="TYR_RECOMBINASE"/>
    <property type="match status" value="1"/>
</dbReference>
<dbReference type="AlphaFoldDB" id="X1P323"/>
<comment type="caution">
    <text evidence="4">The sequence shown here is derived from an EMBL/GenBank/DDBJ whole genome shotgun (WGS) entry which is preliminary data.</text>
</comment>
<gene>
    <name evidence="4" type="ORF">S06H3_59561</name>
</gene>
<evidence type="ECO:0000256" key="1">
    <source>
        <dbReference type="ARBA" id="ARBA00023125"/>
    </source>
</evidence>
<accession>X1P323</accession>
<feature type="non-terminal residue" evidence="4">
    <location>
        <position position="1"/>
    </location>
</feature>
<dbReference type="SUPFAM" id="SSF56349">
    <property type="entry name" value="DNA breaking-rejoining enzymes"/>
    <property type="match status" value="1"/>
</dbReference>
<dbReference type="InterPro" id="IPR013762">
    <property type="entry name" value="Integrase-like_cat_sf"/>
</dbReference>
<keyword evidence="1" id="KW-0238">DNA-binding</keyword>
<dbReference type="Gene3D" id="1.10.443.10">
    <property type="entry name" value="Intergrase catalytic core"/>
    <property type="match status" value="1"/>
</dbReference>
<sequence>PYLFPASNGERISATSVRQYMRRLCMRKELDGIKLYPHLFRHTFATQSIAKGANVFTVKEIMGHKRLQTTMKYTHLTVEDMKVAHNKFSPVENLLKKK</sequence>
<name>X1P323_9ZZZZ</name>
<dbReference type="GO" id="GO:0006310">
    <property type="term" value="P:DNA recombination"/>
    <property type="evidence" value="ECO:0007669"/>
    <property type="project" value="UniProtKB-KW"/>
</dbReference>
<dbReference type="PANTHER" id="PTHR30349">
    <property type="entry name" value="PHAGE INTEGRASE-RELATED"/>
    <property type="match status" value="1"/>
</dbReference>
<dbReference type="GO" id="GO:0015074">
    <property type="term" value="P:DNA integration"/>
    <property type="evidence" value="ECO:0007669"/>
    <property type="project" value="InterPro"/>
</dbReference>
<evidence type="ECO:0000256" key="2">
    <source>
        <dbReference type="ARBA" id="ARBA00023172"/>
    </source>
</evidence>
<dbReference type="CDD" id="cd00397">
    <property type="entry name" value="DNA_BRE_C"/>
    <property type="match status" value="1"/>
</dbReference>
<dbReference type="EMBL" id="BARV01038716">
    <property type="protein sequence ID" value="GAI50263.1"/>
    <property type="molecule type" value="Genomic_DNA"/>
</dbReference>
<keyword evidence="2" id="KW-0233">DNA recombination</keyword>
<dbReference type="GO" id="GO:0003677">
    <property type="term" value="F:DNA binding"/>
    <property type="evidence" value="ECO:0007669"/>
    <property type="project" value="UniProtKB-KW"/>
</dbReference>
<evidence type="ECO:0000313" key="4">
    <source>
        <dbReference type="EMBL" id="GAI50263.1"/>
    </source>
</evidence>